<evidence type="ECO:0000256" key="2">
    <source>
        <dbReference type="ARBA" id="ARBA00029688"/>
    </source>
</evidence>
<feature type="region of interest" description="Disordered" evidence="4">
    <location>
        <begin position="276"/>
        <end position="314"/>
    </location>
</feature>
<dbReference type="PANTHER" id="PTHR12774">
    <property type="entry name" value="PEROXISOMAL BIOGENESIS FACTOR 19"/>
    <property type="match status" value="1"/>
</dbReference>
<name>A0A210QP09_MIZYE</name>
<proteinExistence type="inferred from homology"/>
<dbReference type="OrthoDB" id="21292at2759"/>
<comment type="caution">
    <text evidence="5">The sequence shown here is derived from an EMBL/GenBank/DDBJ whole genome shotgun (WGS) entry which is preliminary data.</text>
</comment>
<dbReference type="InterPro" id="IPR038322">
    <property type="entry name" value="Pex19_C_sf"/>
</dbReference>
<feature type="compositionally biased region" description="Basic and acidic residues" evidence="4">
    <location>
        <begin position="29"/>
        <end position="42"/>
    </location>
</feature>
<sequence length="314" mass="34689">MAEQNLTTDVEVNETVEEKTVGNGGDTSNKIEAKPENETGVDKELDDLLDSALQDFEKPAPVEKPTVVLGPTGGFPASGDAKCSEDKTDPMSEMFAEEFSDEMSKQFEDAMKNLMGGDPALLQQIEKLSESADSAGNSAEAQQEFASTLSQTLSSLAQNSEGLGDEMSEDELMKAFTSMGLEEGQDGFMPMMQGMMKNLLSKDILYPSLKEMSQKYPKWLEENHEKTEKTQLDKYKSQLDIIQDICEEFENEKDSETEEVKKLRFEKIVDKMQKMQELGQPPKDIVGDMAPGLDFDDNGMPKLPGAPEGQCAVM</sequence>
<accession>A0A210QP09</accession>
<dbReference type="Pfam" id="PF04614">
    <property type="entry name" value="Pex19"/>
    <property type="match status" value="1"/>
</dbReference>
<keyword evidence="6" id="KW-1185">Reference proteome</keyword>
<dbReference type="Gene3D" id="1.20.120.900">
    <property type="entry name" value="Pex19, mPTS binding domain"/>
    <property type="match status" value="1"/>
</dbReference>
<dbReference type="Proteomes" id="UP000242188">
    <property type="component" value="Unassembled WGS sequence"/>
</dbReference>
<dbReference type="STRING" id="6573.A0A210QP09"/>
<dbReference type="AlphaFoldDB" id="A0A210QP09"/>
<keyword evidence="3" id="KW-0175">Coiled coil</keyword>
<evidence type="ECO:0000256" key="1">
    <source>
        <dbReference type="ARBA" id="ARBA00006326"/>
    </source>
</evidence>
<evidence type="ECO:0000313" key="6">
    <source>
        <dbReference type="Proteomes" id="UP000242188"/>
    </source>
</evidence>
<dbReference type="GO" id="GO:0005778">
    <property type="term" value="C:peroxisomal membrane"/>
    <property type="evidence" value="ECO:0007669"/>
    <property type="project" value="TreeGrafter"/>
</dbReference>
<evidence type="ECO:0000256" key="3">
    <source>
        <dbReference type="SAM" id="Coils"/>
    </source>
</evidence>
<gene>
    <name evidence="5" type="ORF">KP79_PYT22422</name>
</gene>
<feature type="coiled-coil region" evidence="3">
    <location>
        <begin position="232"/>
        <end position="266"/>
    </location>
</feature>
<dbReference type="InterPro" id="IPR006708">
    <property type="entry name" value="Pex19"/>
</dbReference>
<feature type="region of interest" description="Disordered" evidence="4">
    <location>
        <begin position="1"/>
        <end position="42"/>
    </location>
</feature>
<reference evidence="5 6" key="1">
    <citation type="journal article" date="2017" name="Nat. Ecol. Evol.">
        <title>Scallop genome provides insights into evolution of bilaterian karyotype and development.</title>
        <authorList>
            <person name="Wang S."/>
            <person name="Zhang J."/>
            <person name="Jiao W."/>
            <person name="Li J."/>
            <person name="Xun X."/>
            <person name="Sun Y."/>
            <person name="Guo X."/>
            <person name="Huan P."/>
            <person name="Dong B."/>
            <person name="Zhang L."/>
            <person name="Hu X."/>
            <person name="Sun X."/>
            <person name="Wang J."/>
            <person name="Zhao C."/>
            <person name="Wang Y."/>
            <person name="Wang D."/>
            <person name="Huang X."/>
            <person name="Wang R."/>
            <person name="Lv J."/>
            <person name="Li Y."/>
            <person name="Zhang Z."/>
            <person name="Liu B."/>
            <person name="Lu W."/>
            <person name="Hui Y."/>
            <person name="Liang J."/>
            <person name="Zhou Z."/>
            <person name="Hou R."/>
            <person name="Li X."/>
            <person name="Liu Y."/>
            <person name="Li H."/>
            <person name="Ning X."/>
            <person name="Lin Y."/>
            <person name="Zhao L."/>
            <person name="Xing Q."/>
            <person name="Dou J."/>
            <person name="Li Y."/>
            <person name="Mao J."/>
            <person name="Guo H."/>
            <person name="Dou H."/>
            <person name="Li T."/>
            <person name="Mu C."/>
            <person name="Jiang W."/>
            <person name="Fu Q."/>
            <person name="Fu X."/>
            <person name="Miao Y."/>
            <person name="Liu J."/>
            <person name="Yu Q."/>
            <person name="Li R."/>
            <person name="Liao H."/>
            <person name="Li X."/>
            <person name="Kong Y."/>
            <person name="Jiang Z."/>
            <person name="Chourrout D."/>
            <person name="Li R."/>
            <person name="Bao Z."/>
        </authorList>
    </citation>
    <scope>NUCLEOTIDE SEQUENCE [LARGE SCALE GENOMIC DNA]</scope>
    <source>
        <strain evidence="5 6">PY_sf001</strain>
    </source>
</reference>
<organism evidence="5 6">
    <name type="scientific">Mizuhopecten yessoensis</name>
    <name type="common">Japanese scallop</name>
    <name type="synonym">Patinopecten yessoensis</name>
    <dbReference type="NCBI Taxonomy" id="6573"/>
    <lineage>
        <taxon>Eukaryota</taxon>
        <taxon>Metazoa</taxon>
        <taxon>Spiralia</taxon>
        <taxon>Lophotrochozoa</taxon>
        <taxon>Mollusca</taxon>
        <taxon>Bivalvia</taxon>
        <taxon>Autobranchia</taxon>
        <taxon>Pteriomorphia</taxon>
        <taxon>Pectinida</taxon>
        <taxon>Pectinoidea</taxon>
        <taxon>Pectinidae</taxon>
        <taxon>Mizuhopecten</taxon>
    </lineage>
</organism>
<dbReference type="GO" id="GO:0033328">
    <property type="term" value="F:peroxisome membrane targeting sequence binding"/>
    <property type="evidence" value="ECO:0007669"/>
    <property type="project" value="TreeGrafter"/>
</dbReference>
<evidence type="ECO:0000256" key="4">
    <source>
        <dbReference type="SAM" id="MobiDB-lite"/>
    </source>
</evidence>
<feature type="region of interest" description="Disordered" evidence="4">
    <location>
        <begin position="57"/>
        <end position="87"/>
    </location>
</feature>
<dbReference type="EMBL" id="NEDP02002595">
    <property type="protein sequence ID" value="OWF50473.1"/>
    <property type="molecule type" value="Genomic_DNA"/>
</dbReference>
<evidence type="ECO:0000313" key="5">
    <source>
        <dbReference type="EMBL" id="OWF50473.1"/>
    </source>
</evidence>
<dbReference type="PANTHER" id="PTHR12774:SF2">
    <property type="entry name" value="PEROXISOMAL BIOGENESIS FACTOR 19"/>
    <property type="match status" value="1"/>
</dbReference>
<comment type="similarity">
    <text evidence="1">Belongs to the peroxin-19 family.</text>
</comment>
<protein>
    <recommendedName>
        <fullName evidence="2">Peroxin-19</fullName>
    </recommendedName>
</protein>
<dbReference type="GO" id="GO:0045046">
    <property type="term" value="P:protein import into peroxisome membrane"/>
    <property type="evidence" value="ECO:0007669"/>
    <property type="project" value="TreeGrafter"/>
</dbReference>